<dbReference type="AlphaFoldDB" id="A0A6C0JQ27"/>
<protein>
    <recommendedName>
        <fullName evidence="4">Glycosyltransferase</fullName>
    </recommendedName>
</protein>
<keyword evidence="2" id="KW-0472">Membrane</keyword>
<sequence length="280" mass="33651">MDTLNLNDLDAYLLAQKGRIIHQVWFGTIPNKKEAKKTYDKFKIYRDSWKIKNPTWCHMEWSKKLSEQITKTFFPEHWDLYKKYPYEIQRCDMIRYFCLYRYGGIYADMDYYCSKSFDEAFTRFTNDFYLVNTPNVGSSYVSNSLMYSKPGHVFWRRLFLEMEMSQECPVYYSRHMIIMYTTGPGILTRVYNTNKIKDRLKSLPHKLFHPHGISDNIMSLRNDKVYAIHLGKGSWEKNDSKILIYFYKEWKFILFIVFILIVPTLLCSLIVNNKSNNKNK</sequence>
<name>A0A6C0JQ27_9ZZZZ</name>
<dbReference type="PANTHER" id="PTHR32385">
    <property type="entry name" value="MANNOSYL PHOSPHORYLINOSITOL CERAMIDE SYNTHASE"/>
    <property type="match status" value="1"/>
</dbReference>
<evidence type="ECO:0000256" key="2">
    <source>
        <dbReference type="SAM" id="Phobius"/>
    </source>
</evidence>
<organism evidence="3">
    <name type="scientific">viral metagenome</name>
    <dbReference type="NCBI Taxonomy" id="1070528"/>
    <lineage>
        <taxon>unclassified sequences</taxon>
        <taxon>metagenomes</taxon>
        <taxon>organismal metagenomes</taxon>
    </lineage>
</organism>
<feature type="transmembrane region" description="Helical" evidence="2">
    <location>
        <begin position="250"/>
        <end position="271"/>
    </location>
</feature>
<dbReference type="PANTHER" id="PTHR32385:SF15">
    <property type="entry name" value="INOSITOL PHOSPHOCERAMIDE MANNOSYLTRANSFERASE 1"/>
    <property type="match status" value="1"/>
</dbReference>
<dbReference type="GO" id="GO:0016020">
    <property type="term" value="C:membrane"/>
    <property type="evidence" value="ECO:0007669"/>
    <property type="project" value="GOC"/>
</dbReference>
<reference evidence="3" key="1">
    <citation type="journal article" date="2020" name="Nature">
        <title>Giant virus diversity and host interactions through global metagenomics.</title>
        <authorList>
            <person name="Schulz F."/>
            <person name="Roux S."/>
            <person name="Paez-Espino D."/>
            <person name="Jungbluth S."/>
            <person name="Walsh D.A."/>
            <person name="Denef V.J."/>
            <person name="McMahon K.D."/>
            <person name="Konstantinidis K.T."/>
            <person name="Eloe-Fadrosh E.A."/>
            <person name="Kyrpides N.C."/>
            <person name="Woyke T."/>
        </authorList>
    </citation>
    <scope>NUCLEOTIDE SEQUENCE</scope>
    <source>
        <strain evidence="3">GVMAG-S-1038524-41</strain>
    </source>
</reference>
<keyword evidence="2" id="KW-0812">Transmembrane</keyword>
<dbReference type="InterPro" id="IPR029044">
    <property type="entry name" value="Nucleotide-diphossugar_trans"/>
</dbReference>
<keyword evidence="1" id="KW-0808">Transferase</keyword>
<keyword evidence="2" id="KW-1133">Transmembrane helix</keyword>
<dbReference type="SUPFAM" id="SSF53448">
    <property type="entry name" value="Nucleotide-diphospho-sugar transferases"/>
    <property type="match status" value="1"/>
</dbReference>
<dbReference type="Pfam" id="PF04488">
    <property type="entry name" value="Gly_transf_sug"/>
    <property type="match status" value="1"/>
</dbReference>
<dbReference type="GO" id="GO:0051999">
    <property type="term" value="P:mannosyl-inositol phosphorylceramide biosynthetic process"/>
    <property type="evidence" value="ECO:0007669"/>
    <property type="project" value="TreeGrafter"/>
</dbReference>
<dbReference type="InterPro" id="IPR007577">
    <property type="entry name" value="GlycoTrfase_DXD_sugar-bd_CS"/>
</dbReference>
<accession>A0A6C0JQ27</accession>
<evidence type="ECO:0008006" key="4">
    <source>
        <dbReference type="Google" id="ProtNLM"/>
    </source>
</evidence>
<dbReference type="InterPro" id="IPR051706">
    <property type="entry name" value="Glycosyltransferase_domain"/>
</dbReference>
<evidence type="ECO:0000313" key="3">
    <source>
        <dbReference type="EMBL" id="QHU06981.1"/>
    </source>
</evidence>
<dbReference type="EMBL" id="MN740670">
    <property type="protein sequence ID" value="QHU06981.1"/>
    <property type="molecule type" value="Genomic_DNA"/>
</dbReference>
<dbReference type="Gene3D" id="3.90.550.20">
    <property type="match status" value="1"/>
</dbReference>
<dbReference type="GO" id="GO:0000030">
    <property type="term" value="F:mannosyltransferase activity"/>
    <property type="evidence" value="ECO:0007669"/>
    <property type="project" value="TreeGrafter"/>
</dbReference>
<proteinExistence type="predicted"/>
<evidence type="ECO:0000256" key="1">
    <source>
        <dbReference type="ARBA" id="ARBA00022679"/>
    </source>
</evidence>